<organism evidence="2 3">
    <name type="scientific">Daedalea quercina L-15889</name>
    <dbReference type="NCBI Taxonomy" id="1314783"/>
    <lineage>
        <taxon>Eukaryota</taxon>
        <taxon>Fungi</taxon>
        <taxon>Dikarya</taxon>
        <taxon>Basidiomycota</taxon>
        <taxon>Agaricomycotina</taxon>
        <taxon>Agaricomycetes</taxon>
        <taxon>Polyporales</taxon>
        <taxon>Fomitopsis</taxon>
    </lineage>
</organism>
<dbReference type="AlphaFoldDB" id="A0A165P6F8"/>
<name>A0A165P6F8_9APHY</name>
<feature type="compositionally biased region" description="Polar residues" evidence="1">
    <location>
        <begin position="79"/>
        <end position="89"/>
    </location>
</feature>
<dbReference type="Proteomes" id="UP000076727">
    <property type="component" value="Unassembled WGS sequence"/>
</dbReference>
<keyword evidence="3" id="KW-1185">Reference proteome</keyword>
<reference evidence="2 3" key="1">
    <citation type="journal article" date="2016" name="Mol. Biol. Evol.">
        <title>Comparative Genomics of Early-Diverging Mushroom-Forming Fungi Provides Insights into the Origins of Lignocellulose Decay Capabilities.</title>
        <authorList>
            <person name="Nagy L.G."/>
            <person name="Riley R."/>
            <person name="Tritt A."/>
            <person name="Adam C."/>
            <person name="Daum C."/>
            <person name="Floudas D."/>
            <person name="Sun H."/>
            <person name="Yadav J.S."/>
            <person name="Pangilinan J."/>
            <person name="Larsson K.H."/>
            <person name="Matsuura K."/>
            <person name="Barry K."/>
            <person name="Labutti K."/>
            <person name="Kuo R."/>
            <person name="Ohm R.A."/>
            <person name="Bhattacharya S.S."/>
            <person name="Shirouzu T."/>
            <person name="Yoshinaga Y."/>
            <person name="Martin F.M."/>
            <person name="Grigoriev I.V."/>
            <person name="Hibbett D.S."/>
        </authorList>
    </citation>
    <scope>NUCLEOTIDE SEQUENCE [LARGE SCALE GENOMIC DNA]</scope>
    <source>
        <strain evidence="2 3">L-15889</strain>
    </source>
</reference>
<evidence type="ECO:0000313" key="3">
    <source>
        <dbReference type="Proteomes" id="UP000076727"/>
    </source>
</evidence>
<proteinExistence type="predicted"/>
<accession>A0A165P6F8</accession>
<gene>
    <name evidence="2" type="ORF">DAEQUDRAFT_373274</name>
</gene>
<protein>
    <submittedName>
        <fullName evidence="2">Uncharacterized protein</fullName>
    </submittedName>
</protein>
<dbReference type="EMBL" id="KV429072">
    <property type="protein sequence ID" value="KZT67821.1"/>
    <property type="molecule type" value="Genomic_DNA"/>
</dbReference>
<evidence type="ECO:0000256" key="1">
    <source>
        <dbReference type="SAM" id="MobiDB-lite"/>
    </source>
</evidence>
<feature type="region of interest" description="Disordered" evidence="1">
    <location>
        <begin position="79"/>
        <end position="109"/>
    </location>
</feature>
<evidence type="ECO:0000313" key="2">
    <source>
        <dbReference type="EMBL" id="KZT67821.1"/>
    </source>
</evidence>
<sequence length="128" mass="14059">MFSTNGVYVRSLRGSIWQLGIPSDWPSTVPNTIACRSIGPASASNAFGSNGLYYREQQENIWRVELPNSWAPPQLYNITKQSGGSSNEATDLKPVLVKQRSKPEVRSGEQRNVEEGSCIIQTIVCGLS</sequence>